<evidence type="ECO:0000259" key="1">
    <source>
        <dbReference type="Pfam" id="PF01636"/>
    </source>
</evidence>
<reference evidence="2 3" key="1">
    <citation type="submission" date="2018-12" db="EMBL/GenBank/DDBJ databases">
        <authorList>
            <person name="Sun L."/>
            <person name="Chen Z."/>
        </authorList>
    </citation>
    <scope>NUCLEOTIDE SEQUENCE [LARGE SCALE GENOMIC DNA]</scope>
    <source>
        <strain evidence="2 3">LMG 29736</strain>
    </source>
</reference>
<dbReference type="Proteomes" id="UP000287296">
    <property type="component" value="Unassembled WGS sequence"/>
</dbReference>
<organism evidence="2 3">
    <name type="scientific">Siminovitchia terrae</name>
    <name type="common">Bacillus terrae</name>
    <dbReference type="NCBI Taxonomy" id="1914933"/>
    <lineage>
        <taxon>Bacteria</taxon>
        <taxon>Bacillati</taxon>
        <taxon>Bacillota</taxon>
        <taxon>Bacilli</taxon>
        <taxon>Bacillales</taxon>
        <taxon>Bacillaceae</taxon>
        <taxon>Siminovitchia</taxon>
    </lineage>
</organism>
<dbReference type="PANTHER" id="PTHR39179">
    <property type="entry name" value="SPORE COAT PROTEIN I"/>
    <property type="match status" value="1"/>
</dbReference>
<dbReference type="EMBL" id="QYTW02000012">
    <property type="protein sequence ID" value="RST59295.1"/>
    <property type="molecule type" value="Genomic_DNA"/>
</dbReference>
<dbReference type="InterPro" id="IPR047175">
    <property type="entry name" value="CotS-like"/>
</dbReference>
<dbReference type="SUPFAM" id="SSF56112">
    <property type="entry name" value="Protein kinase-like (PK-like)"/>
    <property type="match status" value="1"/>
</dbReference>
<keyword evidence="2" id="KW-0808">Transferase</keyword>
<evidence type="ECO:0000313" key="2">
    <source>
        <dbReference type="EMBL" id="RST59295.1"/>
    </source>
</evidence>
<comment type="caution">
    <text evidence="2">The sequence shown here is derived from an EMBL/GenBank/DDBJ whole genome shotgun (WGS) entry which is preliminary data.</text>
</comment>
<accession>A0A429X783</accession>
<dbReference type="InterPro" id="IPR002575">
    <property type="entry name" value="Aminoglycoside_PTrfase"/>
</dbReference>
<dbReference type="RefSeq" id="WP_120116226.1">
    <property type="nucleotide sequence ID" value="NZ_BORI01000003.1"/>
</dbReference>
<dbReference type="InterPro" id="IPR011009">
    <property type="entry name" value="Kinase-like_dom_sf"/>
</dbReference>
<dbReference type="Pfam" id="PF01636">
    <property type="entry name" value="APH"/>
    <property type="match status" value="1"/>
</dbReference>
<proteinExistence type="predicted"/>
<evidence type="ECO:0000313" key="3">
    <source>
        <dbReference type="Proteomes" id="UP000287296"/>
    </source>
</evidence>
<dbReference type="AlphaFoldDB" id="A0A429X783"/>
<feature type="domain" description="Aminoglycoside phosphotransferase" evidence="1">
    <location>
        <begin position="42"/>
        <end position="253"/>
    </location>
</feature>
<name>A0A429X783_SIMTE</name>
<dbReference type="GO" id="GO:0016740">
    <property type="term" value="F:transferase activity"/>
    <property type="evidence" value="ECO:0007669"/>
    <property type="project" value="UniProtKB-KW"/>
</dbReference>
<dbReference type="Gene3D" id="3.90.1200.10">
    <property type="match status" value="1"/>
</dbReference>
<gene>
    <name evidence="2" type="ORF">D5F11_013130</name>
</gene>
<dbReference type="OrthoDB" id="2373610at2"/>
<dbReference type="GO" id="GO:0042601">
    <property type="term" value="C:endospore-forming forespore"/>
    <property type="evidence" value="ECO:0007669"/>
    <property type="project" value="TreeGrafter"/>
</dbReference>
<sequence length="336" mass="40028">MTKKKMTNIFNQSRDGFNSRLLLYLKKRTGIDFRKISNIKKAVWITSSENERWIIKEFPNSDKLIQQVQLTELLWKHGFHNTYRFHPIHRNGPCYFEGRCLGIIQYIESLKHKRFYYDSAENREEALSLLCRFHSTTSKCVPQLKDKLIKFDLLKKWEKRLENFKRNFVSLKGLSVYPHLDKYIAIGEASLQIMRGHKAYFSMGPYCILHGDLAHHNFIRQADGSLFMIDFDLASIGPKQIDILQYCNRILPEIGWSPTRLFAEGEAISQFKKDIPFLAALLYPADIFREWNYFSDYDKKKQKKYWKHLKDITFHQFEKRMVFSKWIVNQIEGDTE</sequence>
<dbReference type="PANTHER" id="PTHR39179:SF3">
    <property type="entry name" value="COTS-RELATED PROTEIN"/>
    <property type="match status" value="1"/>
</dbReference>
<protein>
    <submittedName>
        <fullName evidence="2">Aminoglycoside phosphotransferase family protein</fullName>
    </submittedName>
</protein>